<dbReference type="EMBL" id="RBVV01000029">
    <property type="protein sequence ID" value="RNJ58277.1"/>
    <property type="molecule type" value="Genomic_DNA"/>
</dbReference>
<proteinExistence type="predicted"/>
<keyword evidence="1" id="KW-0732">Signal</keyword>
<evidence type="ECO:0000313" key="2">
    <source>
        <dbReference type="EMBL" id="RNJ58277.1"/>
    </source>
</evidence>
<evidence type="ECO:0000313" key="3">
    <source>
        <dbReference type="Proteomes" id="UP000267145"/>
    </source>
</evidence>
<sequence length="468" mass="51423">MAQIRSLVLLALLASSHGVFGAALAPEKRQGQVFGTATVNLAEPSGTPAHLASGFIYGLPDNTDGTANTDIPDRFIDGMGFNYCRAGGAQLPDGSLGWAAGQYEPRWLSTLSNYRTTRRHGGRFSLLMHDLWGADSLQGGSFSWPGDNGNWTSYDAFLGRVFSDLRANDALEGLDIDIWNEPDLQSFWGSTQDQYLATWARTYARIRKDLPEVLITGPSTSEPATAGSAWWQRFTAFIAANDVVPDIYSWHLLRTNRNLRESTDEWNTLRQGSSLPARPIVINEYASNNGDEQSPAGGVFYIAQLERHNTHGLRANWGSASKLHDLLANLLGKRPSGEYFPVGEWHVYDYYVHQMTGQRAATKPSADEAFEVYGTHAGTVGSVKVLAAVRPVAGRRTYHVTITGLSAVGFAGDRVKIRTRRFDGPTIFDEIQGSVDLGVWEHDVVSDSVTFWVLPEAVTTAYAFELVQ</sequence>
<dbReference type="RefSeq" id="XP_028496435.1">
    <property type="nucleotide sequence ID" value="XM_028639081.1"/>
</dbReference>
<reference evidence="2 3" key="1">
    <citation type="submission" date="2018-10" db="EMBL/GenBank/DDBJ databases">
        <title>Genome sequence of Verticillium nonalfalfae VnAa140.</title>
        <authorList>
            <person name="Stajich J.E."/>
            <person name="Kasson M.T."/>
        </authorList>
    </citation>
    <scope>NUCLEOTIDE SEQUENCE [LARGE SCALE GENOMIC DNA]</scope>
    <source>
        <strain evidence="2 3">VnAa140</strain>
    </source>
</reference>
<comment type="caution">
    <text evidence="2">The sequence shown here is derived from an EMBL/GenBank/DDBJ whole genome shotgun (WGS) entry which is preliminary data.</text>
</comment>
<dbReference type="Proteomes" id="UP000267145">
    <property type="component" value="Unassembled WGS sequence"/>
</dbReference>
<dbReference type="AlphaFoldDB" id="A0A3M9YCL8"/>
<dbReference type="GeneID" id="39608605"/>
<organism evidence="2 3">
    <name type="scientific">Verticillium nonalfalfae</name>
    <dbReference type="NCBI Taxonomy" id="1051616"/>
    <lineage>
        <taxon>Eukaryota</taxon>
        <taxon>Fungi</taxon>
        <taxon>Dikarya</taxon>
        <taxon>Ascomycota</taxon>
        <taxon>Pezizomycotina</taxon>
        <taxon>Sordariomycetes</taxon>
        <taxon>Hypocreomycetidae</taxon>
        <taxon>Glomerellales</taxon>
        <taxon>Plectosphaerellaceae</taxon>
        <taxon>Verticillium</taxon>
    </lineage>
</organism>
<evidence type="ECO:0000256" key="1">
    <source>
        <dbReference type="SAM" id="SignalP"/>
    </source>
</evidence>
<gene>
    <name evidence="2" type="ORF">D7B24_004916</name>
</gene>
<dbReference type="STRING" id="1051616.A0A3M9YCL8"/>
<dbReference type="Gene3D" id="3.20.20.80">
    <property type="entry name" value="Glycosidases"/>
    <property type="match status" value="1"/>
</dbReference>
<protein>
    <recommendedName>
        <fullName evidence="4">Beta-xylosidase</fullName>
    </recommendedName>
</protein>
<dbReference type="InterPro" id="IPR017853">
    <property type="entry name" value="GH"/>
</dbReference>
<keyword evidence="3" id="KW-1185">Reference proteome</keyword>
<feature type="chain" id="PRO_5018296384" description="Beta-xylosidase" evidence="1">
    <location>
        <begin position="22"/>
        <end position="468"/>
    </location>
</feature>
<accession>A0A3M9YCL8</accession>
<feature type="signal peptide" evidence="1">
    <location>
        <begin position="1"/>
        <end position="21"/>
    </location>
</feature>
<dbReference type="SUPFAM" id="SSF51445">
    <property type="entry name" value="(Trans)glycosidases"/>
    <property type="match status" value="1"/>
</dbReference>
<evidence type="ECO:0008006" key="4">
    <source>
        <dbReference type="Google" id="ProtNLM"/>
    </source>
</evidence>
<name>A0A3M9YCL8_9PEZI</name>